<dbReference type="InterPro" id="IPR055705">
    <property type="entry name" value="DUF7281"/>
</dbReference>
<evidence type="ECO:0000313" key="3">
    <source>
        <dbReference type="Proteomes" id="UP000238326"/>
    </source>
</evidence>
<dbReference type="EMBL" id="PVLR01000033">
    <property type="protein sequence ID" value="PRD68323.1"/>
    <property type="molecule type" value="Genomic_DNA"/>
</dbReference>
<dbReference type="AlphaFoldDB" id="A0A2S9KCZ3"/>
<dbReference type="Proteomes" id="UP000238326">
    <property type="component" value="Unassembled WGS sequence"/>
</dbReference>
<name>A0A2S9KCZ3_9BURK</name>
<sequence length="290" mass="32518">MNDKVLLAALAKLHAQAGLPASQFTAAQRSALDRFARQTGAVRSQRQGRGENYRVVDPALFATHLSALSPDVDAGAAKQIPLRARLIARARDSKSGAHQHEHYYLLLKGVGEGVVWRESRRDIELPLSHVTFDFGAATLKVDANDAWATEDDLWLVENQALFDRTDWLPENTKATVAYYGGQLNGILLNWLGSRARAGQVIHFPDYDGTGLANFSRLHAMLGDACRFWLMPDWSEKLDCYGSTQLWRNTLRDFTSARQRLPEYLMPLTRQMLHTGRALEQESVWLCGVGR</sequence>
<dbReference type="RefSeq" id="WP_105730125.1">
    <property type="nucleotide sequence ID" value="NZ_PVLR01000033.1"/>
</dbReference>
<evidence type="ECO:0000259" key="1">
    <source>
        <dbReference type="Pfam" id="PF23947"/>
    </source>
</evidence>
<dbReference type="OrthoDB" id="8587166at2"/>
<organism evidence="2 3">
    <name type="scientific">Malikia spinosa</name>
    <dbReference type="NCBI Taxonomy" id="86180"/>
    <lineage>
        <taxon>Bacteria</taxon>
        <taxon>Pseudomonadati</taxon>
        <taxon>Pseudomonadota</taxon>
        <taxon>Betaproteobacteria</taxon>
        <taxon>Burkholderiales</taxon>
        <taxon>Comamonadaceae</taxon>
        <taxon>Malikia</taxon>
    </lineage>
</organism>
<evidence type="ECO:0000313" key="2">
    <source>
        <dbReference type="EMBL" id="PRD68323.1"/>
    </source>
</evidence>
<proteinExistence type="predicted"/>
<comment type="caution">
    <text evidence="2">The sequence shown here is derived from an EMBL/GenBank/DDBJ whole genome shotgun (WGS) entry which is preliminary data.</text>
</comment>
<reference evidence="2 3" key="1">
    <citation type="submission" date="2018-03" db="EMBL/GenBank/DDBJ databases">
        <title>Comparative genomics illustrates the genes involved in a hyperalkaliphilic mechanisms of Serpentinomonas isolated from highly-alkaline calcium-rich serpentinized springs.</title>
        <authorList>
            <person name="Suzuki S."/>
            <person name="Ishii S."/>
            <person name="Walworth N."/>
            <person name="Bird L."/>
            <person name="Kuenen J.G."/>
            <person name="Nealson K.H."/>
        </authorList>
    </citation>
    <scope>NUCLEOTIDE SEQUENCE [LARGE SCALE GENOMIC DNA]</scope>
    <source>
        <strain evidence="2 3">83</strain>
    </source>
</reference>
<accession>A0A2S9KCZ3</accession>
<protein>
    <recommendedName>
        <fullName evidence="1">DUF7281 domain-containing protein</fullName>
    </recommendedName>
</protein>
<gene>
    <name evidence="2" type="ORF">C6P61_11755</name>
</gene>
<feature type="domain" description="DUF7281" evidence="1">
    <location>
        <begin position="136"/>
        <end position="282"/>
    </location>
</feature>
<keyword evidence="3" id="KW-1185">Reference proteome</keyword>
<dbReference type="Pfam" id="PF23947">
    <property type="entry name" value="DUF7281"/>
    <property type="match status" value="1"/>
</dbReference>